<organism evidence="1 2">
    <name type="scientific">Burkholderia ubonensis</name>
    <dbReference type="NCBI Taxonomy" id="101571"/>
    <lineage>
        <taxon>Bacteria</taxon>
        <taxon>Pseudomonadati</taxon>
        <taxon>Pseudomonadota</taxon>
        <taxon>Betaproteobacteria</taxon>
        <taxon>Burkholderiales</taxon>
        <taxon>Burkholderiaceae</taxon>
        <taxon>Burkholderia</taxon>
        <taxon>Burkholderia cepacia complex</taxon>
    </lineage>
</organism>
<dbReference type="InterPro" id="IPR010982">
    <property type="entry name" value="Lambda_DNA-bd_dom_sf"/>
</dbReference>
<evidence type="ECO:0000313" key="2">
    <source>
        <dbReference type="Proteomes" id="UP000065504"/>
    </source>
</evidence>
<evidence type="ECO:0000313" key="1">
    <source>
        <dbReference type="EMBL" id="KWK79406.1"/>
    </source>
</evidence>
<sequence length="94" mass="10829">MVLFDFTEWCNLAGMDQLKKFLMAMPVTERRAFAARCGTSYAFLRNVVYGQRTPGEKLCVAIWRESGGVVTRQVLRPNDWQDIWPELAQQTEIA</sequence>
<comment type="caution">
    <text evidence="1">The sequence shown here is derived from an EMBL/GenBank/DDBJ whole genome shotgun (WGS) entry which is preliminary data.</text>
</comment>
<dbReference type="Gene3D" id="1.10.260.40">
    <property type="entry name" value="lambda repressor-like DNA-binding domains"/>
    <property type="match status" value="1"/>
</dbReference>
<reference evidence="1 2" key="1">
    <citation type="submission" date="2015-11" db="EMBL/GenBank/DDBJ databases">
        <title>Expanding the genomic diversity of Burkholderia species for the development of highly accurate diagnostics.</title>
        <authorList>
            <person name="Sahl J."/>
            <person name="Keim P."/>
            <person name="Wagner D."/>
        </authorList>
    </citation>
    <scope>NUCLEOTIDE SEQUENCE [LARGE SCALE GENOMIC DNA]</scope>
    <source>
        <strain evidence="1 2">MSMB782WGS</strain>
    </source>
</reference>
<evidence type="ECO:0008006" key="3">
    <source>
        <dbReference type="Google" id="ProtNLM"/>
    </source>
</evidence>
<dbReference type="GO" id="GO:0003677">
    <property type="term" value="F:DNA binding"/>
    <property type="evidence" value="ECO:0007669"/>
    <property type="project" value="InterPro"/>
</dbReference>
<accession>A0A119UWX5</accession>
<gene>
    <name evidence="1" type="ORF">WM16_07635</name>
</gene>
<protein>
    <recommendedName>
        <fullName evidence="3">Cro/Cl family transcriptional regulator</fullName>
    </recommendedName>
</protein>
<dbReference type="AlphaFoldDB" id="A0A119UWX5"/>
<dbReference type="EMBL" id="LPLU01000048">
    <property type="protein sequence ID" value="KWK79406.1"/>
    <property type="molecule type" value="Genomic_DNA"/>
</dbReference>
<dbReference type="Proteomes" id="UP000065504">
    <property type="component" value="Unassembled WGS sequence"/>
</dbReference>
<proteinExistence type="predicted"/>
<name>A0A119UWX5_9BURK</name>
<dbReference type="RefSeq" id="WP_157659337.1">
    <property type="nucleotide sequence ID" value="NZ_LPLU01000048.1"/>
</dbReference>